<organism evidence="3 4">
    <name type="scientific">Pseudoglutamicibacter albus</name>
    <dbReference type="NCBI Taxonomy" id="98671"/>
    <lineage>
        <taxon>Bacteria</taxon>
        <taxon>Bacillati</taxon>
        <taxon>Actinomycetota</taxon>
        <taxon>Actinomycetes</taxon>
        <taxon>Micrococcales</taxon>
        <taxon>Micrococcaceae</taxon>
        <taxon>Pseudoglutamicibacter</taxon>
    </lineage>
</organism>
<name>A0ABU1Z2Y4_9MICC</name>
<evidence type="ECO:0000313" key="4">
    <source>
        <dbReference type="Proteomes" id="UP001180715"/>
    </source>
</evidence>
<reference evidence="3" key="1">
    <citation type="submission" date="2023-07" db="EMBL/GenBank/DDBJ databases">
        <title>Sequencing the genomes of 1000 actinobacteria strains.</title>
        <authorList>
            <person name="Klenk H.-P."/>
        </authorList>
    </citation>
    <scope>NUCLEOTIDE SEQUENCE</scope>
    <source>
        <strain evidence="3">DSM 13068</strain>
    </source>
</reference>
<dbReference type="EMBL" id="JAVDXX010000001">
    <property type="protein sequence ID" value="MDR7294361.1"/>
    <property type="molecule type" value="Genomic_DNA"/>
</dbReference>
<dbReference type="PANTHER" id="PTHR36302:SF1">
    <property type="entry name" value="COPPER CHAPERONE PCU(A)C"/>
    <property type="match status" value="1"/>
</dbReference>
<dbReference type="SUPFAM" id="SSF110087">
    <property type="entry name" value="DR1885-like metal-binding protein"/>
    <property type="match status" value="1"/>
</dbReference>
<dbReference type="PANTHER" id="PTHR36302">
    <property type="entry name" value="BLR7088 PROTEIN"/>
    <property type="match status" value="1"/>
</dbReference>
<feature type="compositionally biased region" description="Basic and acidic residues" evidence="1">
    <location>
        <begin position="166"/>
        <end position="211"/>
    </location>
</feature>
<dbReference type="InterPro" id="IPR036182">
    <property type="entry name" value="PCuAC_sf"/>
</dbReference>
<proteinExistence type="predicted"/>
<evidence type="ECO:0000313" key="3">
    <source>
        <dbReference type="EMBL" id="MDR7294361.1"/>
    </source>
</evidence>
<dbReference type="InterPro" id="IPR058248">
    <property type="entry name" value="Lxx211020-like"/>
</dbReference>
<comment type="caution">
    <text evidence="3">The sequence shown here is derived from an EMBL/GenBank/DDBJ whole genome shotgun (WGS) entry which is preliminary data.</text>
</comment>
<dbReference type="Gene3D" id="2.60.40.1890">
    <property type="entry name" value="PCu(A)C copper chaperone"/>
    <property type="match status" value="1"/>
</dbReference>
<dbReference type="PROSITE" id="PS51257">
    <property type="entry name" value="PROKAR_LIPOPROTEIN"/>
    <property type="match status" value="1"/>
</dbReference>
<dbReference type="InterPro" id="IPR007410">
    <property type="entry name" value="LpqE-like"/>
</dbReference>
<keyword evidence="4" id="KW-1185">Reference proteome</keyword>
<evidence type="ECO:0000256" key="1">
    <source>
        <dbReference type="SAM" id="MobiDB-lite"/>
    </source>
</evidence>
<protein>
    <submittedName>
        <fullName evidence="3">Copper(I)-binding protein</fullName>
    </submittedName>
</protein>
<keyword evidence="2" id="KW-0732">Signal</keyword>
<accession>A0ABU1Z2Y4</accession>
<feature type="chain" id="PRO_5047494029" evidence="2">
    <location>
        <begin position="24"/>
        <end position="211"/>
    </location>
</feature>
<feature type="signal peptide" evidence="2">
    <location>
        <begin position="1"/>
        <end position="23"/>
    </location>
</feature>
<dbReference type="Proteomes" id="UP001180715">
    <property type="component" value="Unassembled WGS sequence"/>
</dbReference>
<dbReference type="Pfam" id="PF04314">
    <property type="entry name" value="PCuAC"/>
    <property type="match status" value="1"/>
</dbReference>
<evidence type="ECO:0000256" key="2">
    <source>
        <dbReference type="SAM" id="SignalP"/>
    </source>
</evidence>
<sequence length="211" mass="22706">MNRRISAAIALSAAALLGLSACSGETKKEETKQEASQEALVAKDAWVKAASEGMTAAFGVIENKTDKDVTIESATSEYAKKVELHEVIDTPDGSKKMQEKEGGFVVPAHKSITLEPGADHLMFMGLSKEIKPGDTIKITLKTTDGESFDIEAPAKEFTGANENYDDDHAGHGDHGGHGDKSDKKDKDEHSDHSGHDHGDHDHGDKEDKKDK</sequence>
<dbReference type="RefSeq" id="WP_310248041.1">
    <property type="nucleotide sequence ID" value="NZ_JAVDXX010000001.1"/>
</dbReference>
<gene>
    <name evidence="3" type="ORF">J2S67_001629</name>
</gene>
<feature type="region of interest" description="Disordered" evidence="1">
    <location>
        <begin position="147"/>
        <end position="211"/>
    </location>
</feature>